<dbReference type="Proteomes" id="UP001318040">
    <property type="component" value="Chromosome 60"/>
</dbReference>
<organism evidence="6 7">
    <name type="scientific">Petromyzon marinus</name>
    <name type="common">Sea lamprey</name>
    <dbReference type="NCBI Taxonomy" id="7757"/>
    <lineage>
        <taxon>Eukaryota</taxon>
        <taxon>Metazoa</taxon>
        <taxon>Chordata</taxon>
        <taxon>Craniata</taxon>
        <taxon>Vertebrata</taxon>
        <taxon>Cyclostomata</taxon>
        <taxon>Hyperoartia</taxon>
        <taxon>Petromyzontiformes</taxon>
        <taxon>Petromyzontidae</taxon>
        <taxon>Petromyzon</taxon>
    </lineage>
</organism>
<dbReference type="InterPro" id="IPR003599">
    <property type="entry name" value="Ig_sub"/>
</dbReference>
<feature type="chain" id="PRO_5042576223" evidence="4">
    <location>
        <begin position="25"/>
        <end position="442"/>
    </location>
</feature>
<evidence type="ECO:0000256" key="2">
    <source>
        <dbReference type="SAM" id="MobiDB-lite"/>
    </source>
</evidence>
<dbReference type="PROSITE" id="PS50835">
    <property type="entry name" value="IG_LIKE"/>
    <property type="match status" value="1"/>
</dbReference>
<dbReference type="AlphaFoldDB" id="A0AAJ7UA57"/>
<dbReference type="InterPro" id="IPR013151">
    <property type="entry name" value="Immunoglobulin_dom"/>
</dbReference>
<evidence type="ECO:0000313" key="6">
    <source>
        <dbReference type="Proteomes" id="UP001318040"/>
    </source>
</evidence>
<dbReference type="SMART" id="SM00409">
    <property type="entry name" value="IG"/>
    <property type="match status" value="1"/>
</dbReference>
<feature type="region of interest" description="Disordered" evidence="2">
    <location>
        <begin position="303"/>
        <end position="340"/>
    </location>
</feature>
<protein>
    <submittedName>
        <fullName evidence="7">Uncharacterized protein LOC116955624 isoform X2</fullName>
    </submittedName>
</protein>
<name>A0AAJ7UA57_PETMA</name>
<feature type="compositionally biased region" description="Basic and acidic residues" evidence="2">
    <location>
        <begin position="312"/>
        <end position="323"/>
    </location>
</feature>
<feature type="transmembrane region" description="Helical" evidence="3">
    <location>
        <begin position="250"/>
        <end position="270"/>
    </location>
</feature>
<dbReference type="Gene3D" id="2.60.40.10">
    <property type="entry name" value="Immunoglobulins"/>
    <property type="match status" value="1"/>
</dbReference>
<evidence type="ECO:0000259" key="5">
    <source>
        <dbReference type="PROSITE" id="PS50835"/>
    </source>
</evidence>
<gene>
    <name evidence="7" type="primary">LOC116955624</name>
</gene>
<keyword evidence="3" id="KW-0812">Transmembrane</keyword>
<dbReference type="SUPFAM" id="SSF48726">
    <property type="entry name" value="Immunoglobulin"/>
    <property type="match status" value="1"/>
</dbReference>
<dbReference type="RefSeq" id="XP_032832693.1">
    <property type="nucleotide sequence ID" value="XM_032976802.1"/>
</dbReference>
<evidence type="ECO:0000313" key="7">
    <source>
        <dbReference type="RefSeq" id="XP_032832693.1"/>
    </source>
</evidence>
<keyword evidence="3" id="KW-0472">Membrane</keyword>
<feature type="signal peptide" evidence="4">
    <location>
        <begin position="1"/>
        <end position="24"/>
    </location>
</feature>
<keyword evidence="1" id="KW-0393">Immunoglobulin domain</keyword>
<evidence type="ECO:0000256" key="4">
    <source>
        <dbReference type="SAM" id="SignalP"/>
    </source>
</evidence>
<dbReference type="InterPro" id="IPR036179">
    <property type="entry name" value="Ig-like_dom_sf"/>
</dbReference>
<feature type="domain" description="Ig-like" evidence="5">
    <location>
        <begin position="139"/>
        <end position="219"/>
    </location>
</feature>
<accession>A0AAJ7UA57</accession>
<keyword evidence="3" id="KW-1133">Transmembrane helix</keyword>
<evidence type="ECO:0000256" key="3">
    <source>
        <dbReference type="SAM" id="Phobius"/>
    </source>
</evidence>
<proteinExistence type="predicted"/>
<keyword evidence="6" id="KW-1185">Reference proteome</keyword>
<dbReference type="InterPro" id="IPR013783">
    <property type="entry name" value="Ig-like_fold"/>
</dbReference>
<dbReference type="InterPro" id="IPR007110">
    <property type="entry name" value="Ig-like_dom"/>
</dbReference>
<reference evidence="7" key="1">
    <citation type="submission" date="2025-08" db="UniProtKB">
        <authorList>
            <consortium name="RefSeq"/>
        </authorList>
    </citation>
    <scope>IDENTIFICATION</scope>
    <source>
        <tissue evidence="7">Sperm</tissue>
    </source>
</reference>
<evidence type="ECO:0000256" key="1">
    <source>
        <dbReference type="ARBA" id="ARBA00023319"/>
    </source>
</evidence>
<sequence>MAGSCCWSRAACLVALWAAVVSNADPKYVDDAKAKYHQTILLPCRTECHGPVIVDRWNIDINGVFQDFEHLHDKNIGKTKYIDNKNASLTIQNPEWEGMRWYRCYWSCQNQDSLNMYSDISIFLIKDVKTNNNIGAKVGEKISIPCRGKSESRIIGSVEWHFALPRQPYYSVNTVSGRKHSIDDNKSLLIHNLQKKDAGFYLCELKNVKDFYETKVNIIRDRPPAATTSTLASPTTTANAGPSGVNLTPVYIAVSVVVCTAIACGAVCFARKQWKIRRGNKPDSTSNKGNHAYKSVKVPPAIYESIDPSSEPEPKQKDLERSKNQRSNTNGADRARSSADVPPIVYDTVGAAQPEAALTCADVTINDATRDDSGSFATQRPLRRGCHILKTELGGDGWWWAWPRLSTHHAPSFRVHEFSPPLQINSCHAARARPMIVKHVPT</sequence>
<keyword evidence="4" id="KW-0732">Signal</keyword>
<dbReference type="Pfam" id="PF00047">
    <property type="entry name" value="ig"/>
    <property type="match status" value="1"/>
</dbReference>